<accession>C7N8W4</accession>
<dbReference type="AlphaFoldDB" id="C7N8W4"/>
<sequence length="165" mass="18689">MKKIILIMSLLLLFVVSCGASKVFSVDVEGKGEIPNFELKDLNGKKTESKKIFQNGKKTLFIIAAEWCPHCKQEMPEVQKFYDANKDKVNVVVVYSNAQSNLGKVQRYVKDNGYTFPIYYDEEGYITSGFGLDAFPFNLKINNNKIEEKLELPIDLESLTAAFAK</sequence>
<keyword evidence="4" id="KW-1185">Reference proteome</keyword>
<feature type="chain" id="PRO_5002979004" evidence="1">
    <location>
        <begin position="21"/>
        <end position="165"/>
    </location>
</feature>
<dbReference type="KEGG" id="lba:Lebu_0687"/>
<organism evidence="3 4">
    <name type="scientific">Leptotrichia buccalis (strain ATCC 14201 / DSM 1135 / JCM 12969 / NCTC 10249 / C-1013-b)</name>
    <dbReference type="NCBI Taxonomy" id="523794"/>
    <lineage>
        <taxon>Bacteria</taxon>
        <taxon>Fusobacteriati</taxon>
        <taxon>Fusobacteriota</taxon>
        <taxon>Fusobacteriia</taxon>
        <taxon>Fusobacteriales</taxon>
        <taxon>Leptotrichiaceae</taxon>
        <taxon>Leptotrichia</taxon>
    </lineage>
</organism>
<dbReference type="PROSITE" id="PS51352">
    <property type="entry name" value="THIOREDOXIN_2"/>
    <property type="match status" value="1"/>
</dbReference>
<dbReference type="Pfam" id="PF08534">
    <property type="entry name" value="Redoxin"/>
    <property type="match status" value="1"/>
</dbReference>
<dbReference type="RefSeq" id="WP_015768943.1">
    <property type="nucleotide sequence ID" value="NC_013192.1"/>
</dbReference>
<dbReference type="STRING" id="523794.Lebu_0687"/>
<dbReference type="InterPro" id="IPR036249">
    <property type="entry name" value="Thioredoxin-like_sf"/>
</dbReference>
<protein>
    <submittedName>
        <fullName evidence="3">Alkyl hydroperoxide reductase/ Thiol specific antioxidant/ Mal allergen</fullName>
    </submittedName>
</protein>
<evidence type="ECO:0000259" key="2">
    <source>
        <dbReference type="PROSITE" id="PS51352"/>
    </source>
</evidence>
<evidence type="ECO:0000313" key="4">
    <source>
        <dbReference type="Proteomes" id="UP000001910"/>
    </source>
</evidence>
<dbReference type="PROSITE" id="PS51257">
    <property type="entry name" value="PROKAR_LIPOPROTEIN"/>
    <property type="match status" value="1"/>
</dbReference>
<dbReference type="OrthoDB" id="9813820at2"/>
<dbReference type="PANTHER" id="PTHR42852">
    <property type="entry name" value="THIOL:DISULFIDE INTERCHANGE PROTEIN DSBE"/>
    <property type="match status" value="1"/>
</dbReference>
<dbReference type="CDD" id="cd02966">
    <property type="entry name" value="TlpA_like_family"/>
    <property type="match status" value="1"/>
</dbReference>
<dbReference type="EMBL" id="CP001685">
    <property type="protein sequence ID" value="ACV38595.1"/>
    <property type="molecule type" value="Genomic_DNA"/>
</dbReference>
<dbReference type="SUPFAM" id="SSF52833">
    <property type="entry name" value="Thioredoxin-like"/>
    <property type="match status" value="1"/>
</dbReference>
<gene>
    <name evidence="3" type="ordered locus">Lebu_0687</name>
</gene>
<dbReference type="GO" id="GO:0016491">
    <property type="term" value="F:oxidoreductase activity"/>
    <property type="evidence" value="ECO:0007669"/>
    <property type="project" value="InterPro"/>
</dbReference>
<reference evidence="3 4" key="1">
    <citation type="journal article" date="2009" name="Stand. Genomic Sci.">
        <title>Complete genome sequence of Leptotrichia buccalis type strain (C-1013-b).</title>
        <authorList>
            <person name="Ivanova N."/>
            <person name="Gronow S."/>
            <person name="Lapidus A."/>
            <person name="Copeland A."/>
            <person name="Glavina Del Rio T."/>
            <person name="Nolan M."/>
            <person name="Lucas S."/>
            <person name="Chen F."/>
            <person name="Tice H."/>
            <person name="Cheng J.F."/>
            <person name="Saunders E."/>
            <person name="Bruce D."/>
            <person name="Goodwin L."/>
            <person name="Brettin T."/>
            <person name="Detter J.C."/>
            <person name="Han C."/>
            <person name="Pitluck S."/>
            <person name="Mikhailova N."/>
            <person name="Pati A."/>
            <person name="Mavrommatis K."/>
            <person name="Chen A."/>
            <person name="Palaniappan K."/>
            <person name="Land M."/>
            <person name="Hauser L."/>
            <person name="Chang Y.J."/>
            <person name="Jeffries C.D."/>
            <person name="Chain P."/>
            <person name="Rohde C."/>
            <person name="Goker M."/>
            <person name="Bristow J."/>
            <person name="Eisen J.A."/>
            <person name="Markowitz V."/>
            <person name="Hugenholtz P."/>
            <person name="Kyrpides N.C."/>
            <person name="Klenk H.P."/>
        </authorList>
    </citation>
    <scope>NUCLEOTIDE SEQUENCE [LARGE SCALE GENOMIC DNA]</scope>
    <source>
        <strain evidence="4">ATCC 14201 / DSM 1135 / JCM 12969 / NCTC 10249 / C-1013-b</strain>
    </source>
</reference>
<name>C7N8W4_LEPBD</name>
<dbReference type="Proteomes" id="UP000001910">
    <property type="component" value="Chromosome"/>
</dbReference>
<dbReference type="eggNOG" id="COG0526">
    <property type="taxonomic scope" value="Bacteria"/>
</dbReference>
<evidence type="ECO:0000313" key="3">
    <source>
        <dbReference type="EMBL" id="ACV38595.1"/>
    </source>
</evidence>
<feature type="signal peptide" evidence="1">
    <location>
        <begin position="1"/>
        <end position="20"/>
    </location>
</feature>
<proteinExistence type="predicted"/>
<keyword evidence="1" id="KW-0732">Signal</keyword>
<feature type="domain" description="Thioredoxin" evidence="2">
    <location>
        <begin position="28"/>
        <end position="155"/>
    </location>
</feature>
<dbReference type="InterPro" id="IPR013766">
    <property type="entry name" value="Thioredoxin_domain"/>
</dbReference>
<dbReference type="InterPro" id="IPR013740">
    <property type="entry name" value="Redoxin"/>
</dbReference>
<dbReference type="Gene3D" id="3.40.30.10">
    <property type="entry name" value="Glutaredoxin"/>
    <property type="match status" value="1"/>
</dbReference>
<dbReference type="InterPro" id="IPR050553">
    <property type="entry name" value="Thioredoxin_ResA/DsbE_sf"/>
</dbReference>
<dbReference type="HOGENOM" id="CLU_042529_11_4_0"/>
<evidence type="ECO:0000256" key="1">
    <source>
        <dbReference type="SAM" id="SignalP"/>
    </source>
</evidence>
<dbReference type="PANTHER" id="PTHR42852:SF13">
    <property type="entry name" value="PROTEIN DIPZ"/>
    <property type="match status" value="1"/>
</dbReference>